<gene>
    <name evidence="1" type="ORF">J5X75_42415</name>
</gene>
<dbReference type="RefSeq" id="WP_208473396.1">
    <property type="nucleotide sequence ID" value="NZ_JAGFNS010000054.1"/>
</dbReference>
<protein>
    <submittedName>
        <fullName evidence="1">DNA-binding protein</fullName>
    </submittedName>
</protein>
<reference evidence="1 2" key="1">
    <citation type="submission" date="2021-03" db="EMBL/GenBank/DDBJ databases">
        <title>Actinoplanes flavus sp. nov., a novel actinomycete isolated from Coconut Palm rhizosphere soil.</title>
        <authorList>
            <person name="Luo X."/>
        </authorList>
    </citation>
    <scope>NUCLEOTIDE SEQUENCE [LARGE SCALE GENOMIC DNA]</scope>
    <source>
        <strain evidence="1 2">NEAU-H7</strain>
    </source>
</reference>
<comment type="caution">
    <text evidence="1">The sequence shown here is derived from an EMBL/GenBank/DDBJ whole genome shotgun (WGS) entry which is preliminary data.</text>
</comment>
<organism evidence="1 2">
    <name type="scientific">Actinoplanes flavus</name>
    <dbReference type="NCBI Taxonomy" id="2820290"/>
    <lineage>
        <taxon>Bacteria</taxon>
        <taxon>Bacillati</taxon>
        <taxon>Actinomycetota</taxon>
        <taxon>Actinomycetes</taxon>
        <taxon>Micromonosporales</taxon>
        <taxon>Micromonosporaceae</taxon>
        <taxon>Actinoplanes</taxon>
    </lineage>
</organism>
<keyword evidence="1" id="KW-0238">DNA-binding</keyword>
<keyword evidence="2" id="KW-1185">Reference proteome</keyword>
<dbReference type="GO" id="GO:0003677">
    <property type="term" value="F:DNA binding"/>
    <property type="evidence" value="ECO:0007669"/>
    <property type="project" value="UniProtKB-KW"/>
</dbReference>
<dbReference type="EMBL" id="JAGFNS010000054">
    <property type="protein sequence ID" value="MBO3744165.1"/>
    <property type="molecule type" value="Genomic_DNA"/>
</dbReference>
<accession>A0ABS3V009</accession>
<dbReference type="Proteomes" id="UP000679690">
    <property type="component" value="Unassembled WGS sequence"/>
</dbReference>
<name>A0ABS3V009_9ACTN</name>
<evidence type="ECO:0000313" key="1">
    <source>
        <dbReference type="EMBL" id="MBO3744165.1"/>
    </source>
</evidence>
<evidence type="ECO:0000313" key="2">
    <source>
        <dbReference type="Proteomes" id="UP000679690"/>
    </source>
</evidence>
<sequence>MTSRSLRLMDAHEIRVRLGNLSPQRVYQITNKASFPKPVAVLGAGKIWLADDVEAWIAEHRPSQRLPTD</sequence>
<proteinExistence type="predicted"/>